<proteinExistence type="predicted"/>
<accession>X0WWT6</accession>
<reference evidence="2" key="1">
    <citation type="journal article" date="2014" name="Front. Microbiol.">
        <title>High frequency of phylogenetically diverse reductive dehalogenase-homologous genes in deep subseafloor sedimentary metagenomes.</title>
        <authorList>
            <person name="Kawai M."/>
            <person name="Futagami T."/>
            <person name="Toyoda A."/>
            <person name="Takaki Y."/>
            <person name="Nishi S."/>
            <person name="Hori S."/>
            <person name="Arai W."/>
            <person name="Tsubouchi T."/>
            <person name="Morono Y."/>
            <person name="Uchiyama I."/>
            <person name="Ito T."/>
            <person name="Fujiyama A."/>
            <person name="Inagaki F."/>
            <person name="Takami H."/>
        </authorList>
    </citation>
    <scope>NUCLEOTIDE SEQUENCE</scope>
    <source>
        <strain evidence="2">Expedition CK06-06</strain>
    </source>
</reference>
<evidence type="ECO:0000313" key="2">
    <source>
        <dbReference type="EMBL" id="GAG27662.1"/>
    </source>
</evidence>
<dbReference type="EMBL" id="BARS01031049">
    <property type="protein sequence ID" value="GAG27662.1"/>
    <property type="molecule type" value="Genomic_DNA"/>
</dbReference>
<dbReference type="Gene3D" id="3.40.50.720">
    <property type="entry name" value="NAD(P)-binding Rossmann-like Domain"/>
    <property type="match status" value="1"/>
</dbReference>
<dbReference type="GO" id="GO:0000166">
    <property type="term" value="F:nucleotide binding"/>
    <property type="evidence" value="ECO:0007669"/>
    <property type="project" value="InterPro"/>
</dbReference>
<dbReference type="AlphaFoldDB" id="X0WWT6"/>
<name>X0WWT6_9ZZZZ</name>
<gene>
    <name evidence="2" type="ORF">S01H1_48351</name>
</gene>
<feature type="non-terminal residue" evidence="2">
    <location>
        <position position="1"/>
    </location>
</feature>
<dbReference type="PANTHER" id="PTHR43377">
    <property type="entry name" value="BILIVERDIN REDUCTASE A"/>
    <property type="match status" value="1"/>
</dbReference>
<sequence>VVGMEINRMDIYKKELDFLISTSYGPGRYDKKYEQEGIDYPYSYVRWTETRNMEEYLKLIAEKKINIKPLIEREYKVEEAYLAYDELKVANNKPLIVLLKYDQERENRILRKIKVQSKVIKKEGRINIAVIGAGQFAKGMHLPNLLKLRDYYNLFAVTSKTGSNAKSTANKFGARYAATDYNEILEDKNIDVVIITTRHNLHAQMAIEALKGGKAVFLEKPMALNKKELDELVKAINETKKPFMVGFNRRFSKYAREVKKHI</sequence>
<dbReference type="PANTHER" id="PTHR43377:SF1">
    <property type="entry name" value="BILIVERDIN REDUCTASE A"/>
    <property type="match status" value="1"/>
</dbReference>
<protein>
    <recommendedName>
        <fullName evidence="1">Gfo/Idh/MocA-like oxidoreductase N-terminal domain-containing protein</fullName>
    </recommendedName>
</protein>
<dbReference type="InterPro" id="IPR051450">
    <property type="entry name" value="Gfo/Idh/MocA_Oxidoreductases"/>
</dbReference>
<dbReference type="SUPFAM" id="SSF51735">
    <property type="entry name" value="NAD(P)-binding Rossmann-fold domains"/>
    <property type="match status" value="1"/>
</dbReference>
<dbReference type="Pfam" id="PF01408">
    <property type="entry name" value="GFO_IDH_MocA"/>
    <property type="match status" value="1"/>
</dbReference>
<dbReference type="InterPro" id="IPR000683">
    <property type="entry name" value="Gfo/Idh/MocA-like_OxRdtase_N"/>
</dbReference>
<organism evidence="2">
    <name type="scientific">marine sediment metagenome</name>
    <dbReference type="NCBI Taxonomy" id="412755"/>
    <lineage>
        <taxon>unclassified sequences</taxon>
        <taxon>metagenomes</taxon>
        <taxon>ecological metagenomes</taxon>
    </lineage>
</organism>
<comment type="caution">
    <text evidence="2">The sequence shown here is derived from an EMBL/GenBank/DDBJ whole genome shotgun (WGS) entry which is preliminary data.</text>
</comment>
<feature type="domain" description="Gfo/Idh/MocA-like oxidoreductase N-terminal" evidence="1">
    <location>
        <begin position="126"/>
        <end position="247"/>
    </location>
</feature>
<evidence type="ECO:0000259" key="1">
    <source>
        <dbReference type="Pfam" id="PF01408"/>
    </source>
</evidence>
<dbReference type="InterPro" id="IPR036291">
    <property type="entry name" value="NAD(P)-bd_dom_sf"/>
</dbReference>
<feature type="non-terminal residue" evidence="2">
    <location>
        <position position="262"/>
    </location>
</feature>